<evidence type="ECO:0000256" key="9">
    <source>
        <dbReference type="SAM" id="Phobius"/>
    </source>
</evidence>
<dbReference type="Proteomes" id="UP000504632">
    <property type="component" value="Chromosome 10"/>
</dbReference>
<evidence type="ECO:0000313" key="10">
    <source>
        <dbReference type="Proteomes" id="UP000504632"/>
    </source>
</evidence>
<evidence type="ECO:0000256" key="6">
    <source>
        <dbReference type="ARBA" id="ARBA00025718"/>
    </source>
</evidence>
<dbReference type="RefSeq" id="XP_030642952.1">
    <property type="nucleotide sequence ID" value="XM_030787092.1"/>
</dbReference>
<dbReference type="OrthoDB" id="8887313at2759"/>
<dbReference type="PIRSF" id="PIRSF007991">
    <property type="entry name" value="Strabismus"/>
    <property type="match status" value="1"/>
</dbReference>
<feature type="compositionally biased region" description="Low complexity" evidence="8">
    <location>
        <begin position="1"/>
        <end position="12"/>
    </location>
</feature>
<keyword evidence="2 7" id="KW-1003">Cell membrane</keyword>
<evidence type="ECO:0000256" key="3">
    <source>
        <dbReference type="ARBA" id="ARBA00022692"/>
    </source>
</evidence>
<keyword evidence="5 7" id="KW-0472">Membrane</keyword>
<sequence length="528" mass="59268">MDTESTHSGYSHHSSRSRGSNRHSDRSRDRHKPRSRDGSSRSDRNVTITSPAPENTLLGEQNPTPADPQDDNWGETTTAVTGTSDHSLSQEDLVDFSKEETEGSVGKLGCQRFIPLALTLILGLLVLVTPLAFLVLPQLLWPEQLQACGTACEGLFLSLAFKLLILLLAGWALFLRPTRAALPRLVVFRALLGLLTLLLLLSYWLFYGVRILDSQDENYQGIVQFAVSLVDSLLFIHYLAVVLLELRQLQASFSLCVTRSTDGEIRHYNLGQLSIQRAALVILEHYYKDFPVHNPALLTAAKTRAAKHLAGLKVYNVDGPGSETVAGQSRAKMAAAARHRDTTHNELYYEEADYDRRVRKRKARLVVAVEEAFTHVRRLQEEEKKKPPGEVMDPREAAQAIFPSMARALQKYLRTTRQQHFHSMDSIQSHLTFCITNNMTPKAFLEKYLTAGPTLQYSRDSWQARQWTLVSEASVTSGLRDGTIFVLKSADFSLVVTAKAIPHIKLSEEFIHPKSHKFVLRLQSETSV</sequence>
<reference evidence="11" key="1">
    <citation type="submission" date="2025-08" db="UniProtKB">
        <authorList>
            <consortium name="RefSeq"/>
        </authorList>
    </citation>
    <scope>IDENTIFICATION</scope>
</reference>
<evidence type="ECO:0000256" key="1">
    <source>
        <dbReference type="ARBA" id="ARBA00004651"/>
    </source>
</evidence>
<dbReference type="PANTHER" id="PTHR20886">
    <property type="entry name" value="VANG-LIKE PROTEIN"/>
    <property type="match status" value="1"/>
</dbReference>
<proteinExistence type="inferred from homology"/>
<accession>A0A6J2WGR5</accession>
<protein>
    <recommendedName>
        <fullName evidence="7">Vang-like protein</fullName>
    </recommendedName>
</protein>
<keyword evidence="10" id="KW-1185">Reference proteome</keyword>
<feature type="transmembrane region" description="Helical" evidence="9">
    <location>
        <begin position="186"/>
        <end position="207"/>
    </location>
</feature>
<evidence type="ECO:0000256" key="2">
    <source>
        <dbReference type="ARBA" id="ARBA00022475"/>
    </source>
</evidence>
<dbReference type="InterPro" id="IPR009539">
    <property type="entry name" value="VANGL"/>
</dbReference>
<feature type="transmembrane region" description="Helical" evidence="9">
    <location>
        <begin position="155"/>
        <end position="174"/>
    </location>
</feature>
<dbReference type="GO" id="GO:0005886">
    <property type="term" value="C:plasma membrane"/>
    <property type="evidence" value="ECO:0007669"/>
    <property type="project" value="UniProtKB-SubCell"/>
</dbReference>
<evidence type="ECO:0000256" key="8">
    <source>
        <dbReference type="SAM" id="MobiDB-lite"/>
    </source>
</evidence>
<name>A0A6J2WGR5_CHACN</name>
<dbReference type="InParanoid" id="A0A6J2WGR5"/>
<keyword evidence="3 9" id="KW-0812">Transmembrane</keyword>
<feature type="transmembrane region" description="Helical" evidence="9">
    <location>
        <begin position="219"/>
        <end position="244"/>
    </location>
</feature>
<dbReference type="CTD" id="81839"/>
<organism evidence="10 11">
    <name type="scientific">Chanos chanos</name>
    <name type="common">Milkfish</name>
    <name type="synonym">Mugil chanos</name>
    <dbReference type="NCBI Taxonomy" id="29144"/>
    <lineage>
        <taxon>Eukaryota</taxon>
        <taxon>Metazoa</taxon>
        <taxon>Chordata</taxon>
        <taxon>Craniata</taxon>
        <taxon>Vertebrata</taxon>
        <taxon>Euteleostomi</taxon>
        <taxon>Actinopterygii</taxon>
        <taxon>Neopterygii</taxon>
        <taxon>Teleostei</taxon>
        <taxon>Ostariophysi</taxon>
        <taxon>Gonorynchiformes</taxon>
        <taxon>Chanidae</taxon>
        <taxon>Chanos</taxon>
    </lineage>
</organism>
<dbReference type="GeneID" id="115823085"/>
<keyword evidence="4 9" id="KW-1133">Transmembrane helix</keyword>
<dbReference type="Pfam" id="PF06638">
    <property type="entry name" value="Strabismus"/>
    <property type="match status" value="1"/>
</dbReference>
<feature type="compositionally biased region" description="Polar residues" evidence="8">
    <location>
        <begin position="45"/>
        <end position="64"/>
    </location>
</feature>
<feature type="compositionally biased region" description="Basic and acidic residues" evidence="8">
    <location>
        <begin position="35"/>
        <end position="44"/>
    </location>
</feature>
<dbReference type="FunCoup" id="A0A6J2WGR5">
    <property type="interactions" value="248"/>
</dbReference>
<evidence type="ECO:0000256" key="5">
    <source>
        <dbReference type="ARBA" id="ARBA00023136"/>
    </source>
</evidence>
<comment type="similarity">
    <text evidence="6 7">Belongs to the Vang family.</text>
</comment>
<feature type="compositionally biased region" description="Polar residues" evidence="8">
    <location>
        <begin position="74"/>
        <end position="87"/>
    </location>
</feature>
<evidence type="ECO:0000313" key="11">
    <source>
        <dbReference type="RefSeq" id="XP_030642952.1"/>
    </source>
</evidence>
<comment type="subcellular location">
    <subcellularLocation>
        <location evidence="1">Cell membrane</location>
        <topology evidence="1">Multi-pass membrane protein</topology>
    </subcellularLocation>
</comment>
<dbReference type="AlphaFoldDB" id="A0A6J2WGR5"/>
<evidence type="ECO:0000256" key="4">
    <source>
        <dbReference type="ARBA" id="ARBA00022989"/>
    </source>
</evidence>
<gene>
    <name evidence="11" type="primary">vangl1</name>
</gene>
<feature type="region of interest" description="Disordered" evidence="8">
    <location>
        <begin position="1"/>
        <end position="88"/>
    </location>
</feature>
<feature type="transmembrane region" description="Helical" evidence="9">
    <location>
        <begin position="113"/>
        <end position="135"/>
    </location>
</feature>
<evidence type="ECO:0000256" key="7">
    <source>
        <dbReference type="PIRNR" id="PIRNR007991"/>
    </source>
</evidence>